<evidence type="ECO:0000256" key="12">
    <source>
        <dbReference type="RuleBase" id="RU003410"/>
    </source>
</evidence>
<dbReference type="UniPathway" id="UPA00326"/>
<dbReference type="PANTHER" id="PTHR11573:SF6">
    <property type="entry name" value="RIBONUCLEOSIDE-DIPHOSPHATE REDUCTASE LARGE SUBUNIT"/>
    <property type="match status" value="1"/>
</dbReference>
<proteinExistence type="inferred from homology"/>
<dbReference type="InterPro" id="IPR004860">
    <property type="entry name" value="LAGLIDADG_dom"/>
</dbReference>
<comment type="catalytic activity">
    <reaction evidence="10 12">
        <text>a 2'-deoxyribonucleoside 5'-diphosphate + [thioredoxin]-disulfide + H2O = a ribonucleoside 5'-diphosphate + [thioredoxin]-dithiol</text>
        <dbReference type="Rhea" id="RHEA:23252"/>
        <dbReference type="Rhea" id="RHEA-COMP:10698"/>
        <dbReference type="Rhea" id="RHEA-COMP:10700"/>
        <dbReference type="ChEBI" id="CHEBI:15377"/>
        <dbReference type="ChEBI" id="CHEBI:29950"/>
        <dbReference type="ChEBI" id="CHEBI:50058"/>
        <dbReference type="ChEBI" id="CHEBI:57930"/>
        <dbReference type="ChEBI" id="CHEBI:73316"/>
        <dbReference type="EC" id="1.17.4.1"/>
    </reaction>
</comment>
<dbReference type="GO" id="GO:0004519">
    <property type="term" value="F:endonuclease activity"/>
    <property type="evidence" value="ECO:0007669"/>
    <property type="project" value="InterPro"/>
</dbReference>
<keyword evidence="6 11" id="KW-0067">ATP-binding</keyword>
<dbReference type="PROSITE" id="PS51161">
    <property type="entry name" value="ATP_CONE"/>
    <property type="match status" value="2"/>
</dbReference>
<dbReference type="EC" id="1.17.4.1" evidence="2 12"/>
<evidence type="ECO:0000256" key="11">
    <source>
        <dbReference type="PROSITE-ProRule" id="PRU00492"/>
    </source>
</evidence>
<evidence type="ECO:0000256" key="10">
    <source>
        <dbReference type="ARBA" id="ARBA00047754"/>
    </source>
</evidence>
<dbReference type="NCBIfam" id="NF005544">
    <property type="entry name" value="PRK07207.1"/>
    <property type="match status" value="1"/>
</dbReference>
<evidence type="ECO:0000259" key="14">
    <source>
        <dbReference type="PROSITE" id="PS50819"/>
    </source>
</evidence>
<dbReference type="Pfam" id="PF00317">
    <property type="entry name" value="Ribonuc_red_lgN"/>
    <property type="match status" value="1"/>
</dbReference>
<dbReference type="PROSITE" id="PS50817">
    <property type="entry name" value="INTEIN_N_TER"/>
    <property type="match status" value="1"/>
</dbReference>
<dbReference type="GO" id="GO:0009263">
    <property type="term" value="P:deoxyribonucleotide biosynthetic process"/>
    <property type="evidence" value="ECO:0007669"/>
    <property type="project" value="UniProtKB-KW"/>
</dbReference>
<comment type="caution">
    <text evidence="16">The sequence shown here is derived from an EMBL/GenBank/DDBJ whole genome shotgun (WGS) entry which is preliminary data.</text>
</comment>
<dbReference type="SUPFAM" id="SSF55608">
    <property type="entry name" value="Homing endonucleases"/>
    <property type="match status" value="1"/>
</dbReference>
<dbReference type="Gene3D" id="3.20.70.20">
    <property type="match status" value="2"/>
</dbReference>
<dbReference type="SUPFAM" id="SSF51294">
    <property type="entry name" value="Hedgehog/intein (Hint) domain"/>
    <property type="match status" value="1"/>
</dbReference>
<feature type="domain" description="ATP-cone" evidence="15">
    <location>
        <begin position="49"/>
        <end position="149"/>
    </location>
</feature>
<evidence type="ECO:0000256" key="4">
    <source>
        <dbReference type="ARBA" id="ARBA00022741"/>
    </source>
</evidence>
<dbReference type="InterPro" id="IPR004042">
    <property type="entry name" value="Intein_endonuc_central"/>
</dbReference>
<dbReference type="InterPro" id="IPR006141">
    <property type="entry name" value="Intein_N"/>
</dbReference>
<evidence type="ECO:0000313" key="16">
    <source>
        <dbReference type="EMBL" id="RKT45173.1"/>
    </source>
</evidence>
<dbReference type="PROSITE" id="PS00089">
    <property type="entry name" value="RIBORED_LARGE"/>
    <property type="match status" value="1"/>
</dbReference>
<dbReference type="RefSeq" id="WP_211335043.1">
    <property type="nucleotide sequence ID" value="NZ_RBXL01000001.1"/>
</dbReference>
<dbReference type="Pfam" id="PF14528">
    <property type="entry name" value="LAGLIDADG_3"/>
    <property type="match status" value="1"/>
</dbReference>
<dbReference type="Gene3D" id="3.10.28.10">
    <property type="entry name" value="Homing endonucleases"/>
    <property type="match status" value="1"/>
</dbReference>
<dbReference type="InterPro" id="IPR006142">
    <property type="entry name" value="INTEIN"/>
</dbReference>
<protein>
    <recommendedName>
        <fullName evidence="2 12">Ribonucleoside-diphosphate reductase</fullName>
        <ecNumber evidence="2 12">1.17.4.1</ecNumber>
    </recommendedName>
</protein>
<name>A0A495V967_9GAMM</name>
<evidence type="ECO:0000256" key="8">
    <source>
        <dbReference type="ARBA" id="ARBA00023002"/>
    </source>
</evidence>
<dbReference type="EMBL" id="RBXL01000001">
    <property type="protein sequence ID" value="RKT45173.1"/>
    <property type="molecule type" value="Genomic_DNA"/>
</dbReference>
<reference evidence="16 17" key="1">
    <citation type="submission" date="2018-10" db="EMBL/GenBank/DDBJ databases">
        <title>Genomic Encyclopedia of Archaeal and Bacterial Type Strains, Phase II (KMG-II): from individual species to whole genera.</title>
        <authorList>
            <person name="Goeker M."/>
        </authorList>
    </citation>
    <scope>NUCLEOTIDE SEQUENCE [LARGE SCALE GENOMIC DNA]</scope>
    <source>
        <strain evidence="16 17">DSM 235</strain>
    </source>
</reference>
<dbReference type="SUPFAM" id="SSF48168">
    <property type="entry name" value="R1 subunit of ribonucleotide reductase, N-terminal domain"/>
    <property type="match status" value="1"/>
</dbReference>
<feature type="compositionally biased region" description="Polar residues" evidence="13">
    <location>
        <begin position="1"/>
        <end position="14"/>
    </location>
</feature>
<keyword evidence="7" id="KW-0651">Protein splicing</keyword>
<evidence type="ECO:0000256" key="13">
    <source>
        <dbReference type="SAM" id="MobiDB-lite"/>
    </source>
</evidence>
<dbReference type="PRINTS" id="PR01183">
    <property type="entry name" value="RIBORDTASEM1"/>
</dbReference>
<evidence type="ECO:0000256" key="7">
    <source>
        <dbReference type="ARBA" id="ARBA00023000"/>
    </source>
</evidence>
<accession>A0A495V967</accession>
<evidence type="ECO:0000256" key="5">
    <source>
        <dbReference type="ARBA" id="ARBA00022813"/>
    </source>
</evidence>
<dbReference type="Pfam" id="PF03477">
    <property type="entry name" value="ATP-cone"/>
    <property type="match status" value="1"/>
</dbReference>
<dbReference type="GO" id="GO:0004748">
    <property type="term" value="F:ribonucleoside-diphosphate reductase activity, thioredoxin disulfide as acceptor"/>
    <property type="evidence" value="ECO:0007669"/>
    <property type="project" value="UniProtKB-EC"/>
</dbReference>
<keyword evidence="5" id="KW-0068">Autocatalytic cleavage</keyword>
<keyword evidence="3" id="KW-0021">Allosteric enzyme</keyword>
<dbReference type="InterPro" id="IPR013346">
    <property type="entry name" value="NrdE_NrdA_C"/>
</dbReference>
<dbReference type="NCBIfam" id="TIGR02506">
    <property type="entry name" value="NrdE_NrdA"/>
    <property type="match status" value="1"/>
</dbReference>
<dbReference type="PROSITE" id="PS50819">
    <property type="entry name" value="INTEIN_ENDONUCLEASE"/>
    <property type="match status" value="1"/>
</dbReference>
<dbReference type="GO" id="GO:0005971">
    <property type="term" value="C:ribonucleoside-diphosphate reductase complex"/>
    <property type="evidence" value="ECO:0007669"/>
    <property type="project" value="TreeGrafter"/>
</dbReference>
<keyword evidence="4 11" id="KW-0547">Nucleotide-binding</keyword>
<dbReference type="PANTHER" id="PTHR11573">
    <property type="entry name" value="RIBONUCLEOSIDE-DIPHOSPHATE REDUCTASE LARGE CHAIN"/>
    <property type="match status" value="1"/>
</dbReference>
<dbReference type="SMART" id="SM00306">
    <property type="entry name" value="HintN"/>
    <property type="match status" value="1"/>
</dbReference>
<organism evidence="16 17">
    <name type="scientific">Thiocapsa rosea</name>
    <dbReference type="NCBI Taxonomy" id="69360"/>
    <lineage>
        <taxon>Bacteria</taxon>
        <taxon>Pseudomonadati</taxon>
        <taxon>Pseudomonadota</taxon>
        <taxon>Gammaproteobacteria</taxon>
        <taxon>Chromatiales</taxon>
        <taxon>Chromatiaceae</taxon>
        <taxon>Thiocapsa</taxon>
    </lineage>
</organism>
<dbReference type="InterPro" id="IPR008926">
    <property type="entry name" value="RNR_R1-su_N"/>
</dbReference>
<evidence type="ECO:0000256" key="9">
    <source>
        <dbReference type="ARBA" id="ARBA00023116"/>
    </source>
</evidence>
<dbReference type="InterPro" id="IPR005144">
    <property type="entry name" value="ATP-cone_dom"/>
</dbReference>
<dbReference type="InterPro" id="IPR039718">
    <property type="entry name" value="Rrm1"/>
</dbReference>
<dbReference type="Proteomes" id="UP000274556">
    <property type="component" value="Unassembled WGS sequence"/>
</dbReference>
<comment type="function">
    <text evidence="12">Provides the precursors necessary for DNA synthesis. Catalyzes the biosynthesis of deoxyribonucleotides from the corresponding ribonucleotides.</text>
</comment>
<feature type="domain" description="DOD-type homing endonuclease" evidence="14">
    <location>
        <begin position="591"/>
        <end position="741"/>
    </location>
</feature>
<evidence type="ECO:0000256" key="1">
    <source>
        <dbReference type="ARBA" id="ARBA00010406"/>
    </source>
</evidence>
<evidence type="ECO:0000256" key="3">
    <source>
        <dbReference type="ARBA" id="ARBA00022533"/>
    </source>
</evidence>
<dbReference type="InterPro" id="IPR036844">
    <property type="entry name" value="Hint_dom_sf"/>
</dbReference>
<evidence type="ECO:0000256" key="6">
    <source>
        <dbReference type="ARBA" id="ARBA00022840"/>
    </source>
</evidence>
<dbReference type="InterPro" id="IPR027434">
    <property type="entry name" value="Homing_endonucl"/>
</dbReference>
<dbReference type="SUPFAM" id="SSF51998">
    <property type="entry name" value="PFL-like glycyl radical enzymes"/>
    <property type="match status" value="2"/>
</dbReference>
<evidence type="ECO:0000259" key="15">
    <source>
        <dbReference type="PROSITE" id="PS51161"/>
    </source>
</evidence>
<keyword evidence="17" id="KW-1185">Reference proteome</keyword>
<comment type="similarity">
    <text evidence="1 12">Belongs to the ribonucleoside diphosphate reductase large chain family.</text>
</comment>
<gene>
    <name evidence="16" type="ORF">BDD21_2590</name>
</gene>
<feature type="region of interest" description="Disordered" evidence="13">
    <location>
        <begin position="1"/>
        <end position="43"/>
    </location>
</feature>
<dbReference type="InterPro" id="IPR000788">
    <property type="entry name" value="RNR_lg_C"/>
</dbReference>
<keyword evidence="9 12" id="KW-0215">Deoxyribonucleotide synthesis</keyword>
<dbReference type="CDD" id="cd00081">
    <property type="entry name" value="Hint"/>
    <property type="match status" value="1"/>
</dbReference>
<evidence type="ECO:0000313" key="17">
    <source>
        <dbReference type="Proteomes" id="UP000274556"/>
    </source>
</evidence>
<evidence type="ECO:0000256" key="2">
    <source>
        <dbReference type="ARBA" id="ARBA00012274"/>
    </source>
</evidence>
<dbReference type="InterPro" id="IPR013509">
    <property type="entry name" value="RNR_lsu_N"/>
</dbReference>
<dbReference type="Gene3D" id="2.170.16.10">
    <property type="entry name" value="Hedgehog/Intein (Hint) domain"/>
    <property type="match status" value="1"/>
</dbReference>
<sequence length="1361" mass="151062">MSTESPSLVESTSVEDAVARPGQAAKVAPSPARHSDSAPEITAHTPGKVQVIRRNGKVTHFDPNKIMVAMTKAFLAVEGGSAAASSRVHDRVRELAEQVSSALTRRLPGGGTVHIEDIQDQVELALMRAGEHKVARDYVLYREARARERAERAAASAPAEAAHPLSVTLPDGSTRPLDVARLTRLLDEACRDLEAVDAQAILTDTLRNLFDGVREADVGQALVMSARARIEKDPQYSQVAARLLLDVLRREALGFLGLAVGVETQADLAERYSDYLAAYIKRAADLEHLDPQLARYDLVRLGAALKPERDLQFTYLGLQTLYDRYFIHTADGIRFELPQAFFMRVAMGLAINEIDRETRAIEFYELLSSFDFMSSTPTLFNSGTLRPQLSSCYLTTVPDDLDGIYGAIKDNALLSKFAGGLGNDWTRVRGMGAHIKGTNGKSQGVVPFLKVANDTAVAVNQCFAPETTVFTADGPKPIADVRVGDLVLGQRGRYREVTEHFVYDQKDAPMVRVAVKHSVNDLDVTAGHPFWAIQGVPMEQSIERTLGQIEQARFRPAWVEAGQLTRGDYVAQVIPAEVVPVPELTQADARFYGILLGDGHLTRGCEFGVSGNPSRDTGHLRFVRDYLTERGIHFWENGRGNEYIQIKWAVGRGLARCATTGRFVGLDTAHLPFSYEDLYDASAKKRIARRFSHLPHDQALALVRGLLETDGGVSRGKEIYFTNTSAALAEGLRYQLLRLGIPCAGQYRERDNAHTGTRGDGTVVSFTGITRAFDLRIPAVPEIAELVGVPALTKRNWFRLGNWIFTRVKSVTPIAPVAKVHDLKVEGDETYMTAAALVHNGGKRKGAVCAYLETWHVDIEEFLDLRKNTGDDRRRTHDMNTANWVPDLFMKRVAEDQHWTLFSPDETPDLHDLTGLAFEQAYVGYEERAARGELKVSKRIKAVDLWRKMLAMLFETGHPWIAFKDPCNLRYTNQHVGTVHSSNLCTEITLHTNDLEIAVCNLGSVNLAAHVTEKGLDTKRLQKTVSTAMRMLDNVIDYNFYNVPQARNSNLRHRPVGLGIMGFQDALYQLRIPYASLEAVQFADHSMEAFSYYAIRASTDLAEERGRYQSFAGSLWSRGILPVDSIKLLAEARGSYLQMDTGTTLDWNALRERVRSVGMRNSNCMAIAPTATISNIVGVSQSIEPTYQNLFVKSNLSGEFTVVNPYLVVDLKERGLWDSVMVNDLKYYDGSIQQIDRIPDDLKELYATAFEVDARWLVEAGSRRQKWLDQAQSLNLYMREPSGKKLDNLYKLAWVRGLKTTYYLRSMGATHVEKSTMDDAAKANRLSAVGGNYLTMDKAKGNGAAAPAACSILDPECEACQ</sequence>
<dbReference type="GO" id="GO:0016539">
    <property type="term" value="P:intein-mediated protein splicing"/>
    <property type="evidence" value="ECO:0007669"/>
    <property type="project" value="InterPro"/>
</dbReference>
<dbReference type="GO" id="GO:0005524">
    <property type="term" value="F:ATP binding"/>
    <property type="evidence" value="ECO:0007669"/>
    <property type="project" value="UniProtKB-UniRule"/>
</dbReference>
<dbReference type="InterPro" id="IPR003587">
    <property type="entry name" value="Hint_dom_N"/>
</dbReference>
<feature type="domain" description="ATP-cone" evidence="15">
    <location>
        <begin position="165"/>
        <end position="254"/>
    </location>
</feature>
<dbReference type="PRINTS" id="PR00379">
    <property type="entry name" value="INTEIN"/>
</dbReference>
<dbReference type="Pfam" id="PF02867">
    <property type="entry name" value="Ribonuc_red_lgC"/>
    <property type="match status" value="2"/>
</dbReference>
<keyword evidence="8 12" id="KW-0560">Oxidoreductase</keyword>